<dbReference type="GO" id="GO:0006004">
    <property type="term" value="P:fucose metabolic process"/>
    <property type="evidence" value="ECO:0007669"/>
    <property type="project" value="TreeGrafter"/>
</dbReference>
<dbReference type="InterPro" id="IPR007721">
    <property type="entry name" value="RbsD_FucU"/>
</dbReference>
<dbReference type="AlphaFoldDB" id="A0A9X6RM50"/>
<dbReference type="GO" id="GO:0005829">
    <property type="term" value="C:cytosol"/>
    <property type="evidence" value="ECO:0007669"/>
    <property type="project" value="UniProtKB-ARBA"/>
</dbReference>
<evidence type="ECO:0000256" key="3">
    <source>
        <dbReference type="ARBA" id="ARBA00038859"/>
    </source>
</evidence>
<dbReference type="PANTHER" id="PTHR31690:SF4">
    <property type="entry name" value="FUCOSE MUTAROTASE"/>
    <property type="match status" value="1"/>
</dbReference>
<gene>
    <name evidence="6" type="ORF">BV898_16754</name>
</gene>
<evidence type="ECO:0000256" key="2">
    <source>
        <dbReference type="ARBA" id="ARBA00036324"/>
    </source>
</evidence>
<reference evidence="7" key="1">
    <citation type="submission" date="2017-01" db="EMBL/GenBank/DDBJ databases">
        <title>Comparative genomics of anhydrobiosis in the tardigrade Hypsibius dujardini.</title>
        <authorList>
            <person name="Yoshida Y."/>
            <person name="Koutsovoulos G."/>
            <person name="Laetsch D."/>
            <person name="Stevens L."/>
            <person name="Kumar S."/>
            <person name="Horikawa D."/>
            <person name="Ishino K."/>
            <person name="Komine S."/>
            <person name="Tomita M."/>
            <person name="Blaxter M."/>
            <person name="Arakawa K."/>
        </authorList>
    </citation>
    <scope>NUCLEOTIDE SEQUENCE [LARGE SCALE GENOMIC DNA]</scope>
    <source>
        <strain evidence="7">Z151</strain>
    </source>
</reference>
<dbReference type="GO" id="GO:0042806">
    <property type="term" value="F:fucose binding"/>
    <property type="evidence" value="ECO:0007669"/>
    <property type="project" value="TreeGrafter"/>
</dbReference>
<evidence type="ECO:0000256" key="4">
    <source>
        <dbReference type="ARBA" id="ARBA00060728"/>
    </source>
</evidence>
<name>A0A9X6RM50_HYPEX</name>
<evidence type="ECO:0000256" key="1">
    <source>
        <dbReference type="ARBA" id="ARBA00023235"/>
    </source>
</evidence>
<proteinExistence type="inferred from homology"/>
<accession>A0A9X6RM50</accession>
<dbReference type="EMBL" id="MTYJ01000261">
    <property type="protein sequence ID" value="OWA52296.1"/>
    <property type="molecule type" value="Genomic_DNA"/>
</dbReference>
<dbReference type="InterPro" id="IPR050443">
    <property type="entry name" value="RbsD/FucU_mutarotase"/>
</dbReference>
<dbReference type="Pfam" id="PF05025">
    <property type="entry name" value="RbsD_FucU"/>
    <property type="match status" value="1"/>
</dbReference>
<evidence type="ECO:0000313" key="7">
    <source>
        <dbReference type="Proteomes" id="UP000192578"/>
    </source>
</evidence>
<sequence>MVCLKGIPRNLSPELLLALAQMGHADEIVLADANFPSSSICRSGPRELRADGQNIPELLRSILQLLPLDQYDPQPVLLMDLEPQDKAQNLQTPIWNVYATVIAEAGETAAAKTIAPIDRFEFYERAKKAFAVVHTGEAALYGNIILKKGVIP</sequence>
<dbReference type="SUPFAM" id="SSF102546">
    <property type="entry name" value="RbsD-like"/>
    <property type="match status" value="1"/>
</dbReference>
<evidence type="ECO:0000256" key="5">
    <source>
        <dbReference type="ARBA" id="ARBA00071027"/>
    </source>
</evidence>
<dbReference type="GO" id="GO:0036373">
    <property type="term" value="F:L-fucose mutarotase activity"/>
    <property type="evidence" value="ECO:0007669"/>
    <property type="project" value="UniProtKB-EC"/>
</dbReference>
<organism evidence="6 7">
    <name type="scientific">Hypsibius exemplaris</name>
    <name type="common">Freshwater tardigrade</name>
    <dbReference type="NCBI Taxonomy" id="2072580"/>
    <lineage>
        <taxon>Eukaryota</taxon>
        <taxon>Metazoa</taxon>
        <taxon>Ecdysozoa</taxon>
        <taxon>Tardigrada</taxon>
        <taxon>Eutardigrada</taxon>
        <taxon>Parachela</taxon>
        <taxon>Hypsibioidea</taxon>
        <taxon>Hypsibiidae</taxon>
        <taxon>Hypsibius</taxon>
    </lineage>
</organism>
<dbReference type="OrthoDB" id="10011710at2759"/>
<keyword evidence="7" id="KW-1185">Reference proteome</keyword>
<dbReference type="InterPro" id="IPR023750">
    <property type="entry name" value="RbsD-like_sf"/>
</dbReference>
<comment type="catalytic activity">
    <reaction evidence="2">
        <text>alpha-L-fucose = beta-L-fucose</text>
        <dbReference type="Rhea" id="RHEA:25580"/>
        <dbReference type="ChEBI" id="CHEBI:42548"/>
        <dbReference type="ChEBI" id="CHEBI:42589"/>
        <dbReference type="EC" id="5.1.3.29"/>
    </reaction>
</comment>
<keyword evidence="1" id="KW-0413">Isomerase</keyword>
<dbReference type="Gene3D" id="3.40.1650.10">
    <property type="entry name" value="RbsD-like domain"/>
    <property type="match status" value="1"/>
</dbReference>
<protein>
    <recommendedName>
        <fullName evidence="5">Fucose mutarotase</fullName>
        <ecNumber evidence="3">5.1.3.29</ecNumber>
    </recommendedName>
</protein>
<dbReference type="Proteomes" id="UP000192578">
    <property type="component" value="Unassembled WGS sequence"/>
</dbReference>
<evidence type="ECO:0000313" key="6">
    <source>
        <dbReference type="EMBL" id="OWA52296.1"/>
    </source>
</evidence>
<comment type="similarity">
    <text evidence="4">Belongs to the RbsD / FucU family.</text>
</comment>
<dbReference type="EC" id="5.1.3.29" evidence="3"/>
<dbReference type="PANTHER" id="PTHR31690">
    <property type="entry name" value="FUCOSE MUTAROTASE"/>
    <property type="match status" value="1"/>
</dbReference>
<dbReference type="FunFam" id="3.40.1650.10:FF:000005">
    <property type="entry name" value="Fucose mutarotase"/>
    <property type="match status" value="1"/>
</dbReference>
<comment type="caution">
    <text evidence="6">The sequence shown here is derived from an EMBL/GenBank/DDBJ whole genome shotgun (WGS) entry which is preliminary data.</text>
</comment>